<evidence type="ECO:0008006" key="4">
    <source>
        <dbReference type="Google" id="ProtNLM"/>
    </source>
</evidence>
<evidence type="ECO:0000313" key="3">
    <source>
        <dbReference type="Proteomes" id="UP001526426"/>
    </source>
</evidence>
<dbReference type="EMBL" id="JAIHOM010000040">
    <property type="protein sequence ID" value="MCW6036553.1"/>
    <property type="molecule type" value="Genomic_DNA"/>
</dbReference>
<gene>
    <name evidence="2" type="ORF">K4A83_09800</name>
</gene>
<evidence type="ECO:0000256" key="1">
    <source>
        <dbReference type="SAM" id="MobiDB-lite"/>
    </source>
</evidence>
<accession>A0ABT3L4Y0</accession>
<comment type="caution">
    <text evidence="2">The sequence shown here is derived from an EMBL/GenBank/DDBJ whole genome shotgun (WGS) entry which is preliminary data.</text>
</comment>
<dbReference type="Proteomes" id="UP001526426">
    <property type="component" value="Unassembled WGS sequence"/>
</dbReference>
<evidence type="ECO:0000313" key="2">
    <source>
        <dbReference type="EMBL" id="MCW6036553.1"/>
    </source>
</evidence>
<keyword evidence="3" id="KW-1185">Reference proteome</keyword>
<organism evidence="2 3">
    <name type="scientific">Spirulina subsalsa FACHB-351</name>
    <dbReference type="NCBI Taxonomy" id="234711"/>
    <lineage>
        <taxon>Bacteria</taxon>
        <taxon>Bacillati</taxon>
        <taxon>Cyanobacteriota</taxon>
        <taxon>Cyanophyceae</taxon>
        <taxon>Spirulinales</taxon>
        <taxon>Spirulinaceae</taxon>
        <taxon>Spirulina</taxon>
    </lineage>
</organism>
<feature type="non-terminal residue" evidence="2">
    <location>
        <position position="124"/>
    </location>
</feature>
<name>A0ABT3L4Y0_9CYAN</name>
<feature type="region of interest" description="Disordered" evidence="1">
    <location>
        <begin position="67"/>
        <end position="124"/>
    </location>
</feature>
<reference evidence="2 3" key="1">
    <citation type="submission" date="2021-08" db="EMBL/GenBank/DDBJ databases">
        <title>Draft genome sequence of Spirulina subsalsa with high tolerance to salinity and hype-accumulation of phycocyanin.</title>
        <authorList>
            <person name="Pei H."/>
            <person name="Jiang L."/>
        </authorList>
    </citation>
    <scope>NUCLEOTIDE SEQUENCE [LARGE SCALE GENOMIC DNA]</scope>
    <source>
        <strain evidence="2 3">FACHB-351</strain>
    </source>
</reference>
<feature type="compositionally biased region" description="Pro residues" evidence="1">
    <location>
        <begin position="75"/>
        <end position="110"/>
    </location>
</feature>
<protein>
    <recommendedName>
        <fullName evidence="4">Energy transducer TonB</fullName>
    </recommendedName>
</protein>
<sequence>MFENAATDIPASSSKLTTPPWLRFLWRPMLLISLGLHGGILFLPLQEDSPQTQAKINDEDLIKITQLPSRSVDIPPIPEAETPSPPDLPPTPQPEPSPSLPSWTPPPLNLPSPRFEIPSFSPPP</sequence>
<proteinExistence type="predicted"/>